<name>A0A5N5QFH3_9AGAM</name>
<feature type="compositionally biased region" description="Polar residues" evidence="3">
    <location>
        <begin position="113"/>
        <end position="124"/>
    </location>
</feature>
<dbReference type="GO" id="GO:0005524">
    <property type="term" value="F:ATP binding"/>
    <property type="evidence" value="ECO:0007669"/>
    <property type="project" value="UniProtKB-KW"/>
</dbReference>
<dbReference type="Pfam" id="PF07714">
    <property type="entry name" value="PK_Tyr_Ser-Thr"/>
    <property type="match status" value="1"/>
</dbReference>
<dbReference type="PROSITE" id="PS50011">
    <property type="entry name" value="PROTEIN_KINASE_DOM"/>
    <property type="match status" value="1"/>
</dbReference>
<dbReference type="SMART" id="SM00220">
    <property type="entry name" value="S_TKc"/>
    <property type="match status" value="1"/>
</dbReference>
<feature type="region of interest" description="Disordered" evidence="3">
    <location>
        <begin position="1052"/>
        <end position="1315"/>
    </location>
</feature>
<keyword evidence="6" id="KW-1185">Reference proteome</keyword>
<dbReference type="InterPro" id="IPR008271">
    <property type="entry name" value="Ser/Thr_kinase_AS"/>
</dbReference>
<evidence type="ECO:0000313" key="5">
    <source>
        <dbReference type="EMBL" id="KAB5590414.1"/>
    </source>
</evidence>
<feature type="region of interest" description="Disordered" evidence="3">
    <location>
        <begin position="105"/>
        <end position="124"/>
    </location>
</feature>
<dbReference type="Proteomes" id="UP000383932">
    <property type="component" value="Unassembled WGS sequence"/>
</dbReference>
<evidence type="ECO:0000313" key="6">
    <source>
        <dbReference type="Proteomes" id="UP000383932"/>
    </source>
</evidence>
<feature type="compositionally biased region" description="Polar residues" evidence="3">
    <location>
        <begin position="1065"/>
        <end position="1075"/>
    </location>
</feature>
<feature type="compositionally biased region" description="Polar residues" evidence="3">
    <location>
        <begin position="1130"/>
        <end position="1149"/>
    </location>
</feature>
<keyword evidence="1" id="KW-0547">Nucleotide-binding</keyword>
<feature type="region of interest" description="Disordered" evidence="3">
    <location>
        <begin position="393"/>
        <end position="416"/>
    </location>
</feature>
<proteinExistence type="predicted"/>
<keyword evidence="5" id="KW-0418">Kinase</keyword>
<reference evidence="5 6" key="1">
    <citation type="journal article" date="2019" name="Fungal Biol. Biotechnol.">
        <title>Draft genome sequence of fastidious pathogen Ceratobasidium theobromae, which causes vascular-streak dieback in Theobroma cacao.</title>
        <authorList>
            <person name="Ali S.S."/>
            <person name="Asman A."/>
            <person name="Shao J."/>
            <person name="Firmansyah A.P."/>
            <person name="Susilo A.W."/>
            <person name="Rosmana A."/>
            <person name="McMahon P."/>
            <person name="Junaid M."/>
            <person name="Guest D."/>
            <person name="Kheng T.Y."/>
            <person name="Meinhardt L.W."/>
            <person name="Bailey B.A."/>
        </authorList>
    </citation>
    <scope>NUCLEOTIDE SEQUENCE [LARGE SCALE GENOMIC DNA]</scope>
    <source>
        <strain evidence="5 6">CT2</strain>
    </source>
</reference>
<feature type="compositionally biased region" description="Pro residues" evidence="3">
    <location>
        <begin position="1225"/>
        <end position="1234"/>
    </location>
</feature>
<dbReference type="SUPFAM" id="SSF56112">
    <property type="entry name" value="Protein kinase-like (PK-like)"/>
    <property type="match status" value="1"/>
</dbReference>
<organism evidence="5 6">
    <name type="scientific">Ceratobasidium theobromae</name>
    <dbReference type="NCBI Taxonomy" id="1582974"/>
    <lineage>
        <taxon>Eukaryota</taxon>
        <taxon>Fungi</taxon>
        <taxon>Dikarya</taxon>
        <taxon>Basidiomycota</taxon>
        <taxon>Agaricomycotina</taxon>
        <taxon>Agaricomycetes</taxon>
        <taxon>Cantharellales</taxon>
        <taxon>Ceratobasidiaceae</taxon>
        <taxon>Ceratobasidium</taxon>
    </lineage>
</organism>
<gene>
    <name evidence="5" type="ORF">CTheo_6153</name>
</gene>
<protein>
    <submittedName>
        <fullName evidence="5">Tyrosine kinase domain containing protein</fullName>
    </submittedName>
</protein>
<feature type="domain" description="Protein kinase" evidence="4">
    <location>
        <begin position="700"/>
        <end position="991"/>
    </location>
</feature>
<sequence>MAVLVGPRNEHLTGGHHDQIAQVVDQSNHKLPTRQMQDSHDSESLASARSIASHHSVDSYSPKELLSRCLERYQALERNGFTNDAVFWCCLGLGVAASSSISFAQQQPPLSPGSRSDSTNSLATVSDSGFAPSVEINTRHCLSVEDPDLENAMTNLIGGLAGAFISGLLSQEGSPRSLSLPDIGQGFDAALSQLGLASDSQRVDNIVALATKIAARLLHLLQNECGSLPSSTVDYWELCLKLVIASGEGDINTSDSLRSQLNKRVPPLSLPEPALSRILNSSLQDEPTNLLQFPTIDQSPKLSPISPRLRRHTRSRAASLMSSSLRSFSSIRSLGGLSTKSHATSSLSHDFGAGYSPIECESPSGSFILGPPASALETLGSVARALQVGTRRRSSLRQPLMPDNEFSTTGLDFPRRSTAPGITRSSSEYFTQAEGSLLGSSRRKGKANAARLPQEGFRPGLANLSVRTGTRFAMTSPPTPSGLGHKTPLPKMDPVLAALEKSSKLKSKSACLNCGKKGDNYELKGVCLPAQPLSASLAHDREGEIGHSLQHVFPTCSIATTPMLMCGLLIRRALWFHLSPRPDLGVSVLGLVRDAQIDSYVCKTLLWSSTREIDKGLLIDTTWYLWHACFYMAMGVDSTLETCNYLHVRHRIASPLALHLKPGPIVTTSPDPHGMHSFVRCSPDDLFRNVPDLSSTTKIIETRAFAHGGALIGVRSAGGHELWVDLSFEMGRCSREYFACQVAIKIIRVVTRQTVSIERIKMRISREIIGWCSAEHKNVLPFYGLRWTSGDELPSMVYPYCEAGTCSDYLTKNPGADRMEIIRQVGDGLKYLHELEPPIAHGDIKASNILMGMDGTPMLADFGLSRVIMEEATGLTTSSSKGSCRWMAPELFGGIETQIQVLVTTASDVWAFGCLCLEILSDLLPWASIKNDIGVMIAVVQKKQLPSLPAAIQSTSVGHIIRHCWAYEPKDRPTMMQLVSAILNEDPEPLHNLKCILQPIPALSTSPPPILAADSDSFTRTFEFTDSPLVASGSQSMSQTKTPIASMSLEPLFSPREAPGDQARQLATPSSSTGVTPFMDSIGFPSSDSSSSGLASRDEPSLFDSPETPLPPLFGAGPRRPSKSIRGVRQASTQLWPGPRTPSSGSTTLPHVPQGRDDVFRSEVWQRSDPSTPLNGITRPSSQSSLHISTPPRTDSRHGLHYASASPLSQDSSDRSSTTTSHPTPITPAAPLPPQLSGHRHANSYMPPPSPSPSHGPQGNYYASTHPPWSPSGSIPRDFRLPTSKPIRISTPDGQPVNLPPRKPSSPVKDKRYGS</sequence>
<feature type="region of interest" description="Disordered" evidence="3">
    <location>
        <begin position="1"/>
        <end position="20"/>
    </location>
</feature>
<dbReference type="Gene3D" id="1.10.510.10">
    <property type="entry name" value="Transferase(Phosphotransferase) domain 1"/>
    <property type="match status" value="1"/>
</dbReference>
<keyword evidence="5" id="KW-0808">Transferase</keyword>
<dbReference type="InterPro" id="IPR051681">
    <property type="entry name" value="Ser/Thr_Kinases-Pseudokinases"/>
</dbReference>
<dbReference type="InterPro" id="IPR011009">
    <property type="entry name" value="Kinase-like_dom_sf"/>
</dbReference>
<feature type="region of interest" description="Disordered" evidence="3">
    <location>
        <begin position="31"/>
        <end position="53"/>
    </location>
</feature>
<dbReference type="InterPro" id="IPR000719">
    <property type="entry name" value="Prot_kinase_dom"/>
</dbReference>
<evidence type="ECO:0000256" key="2">
    <source>
        <dbReference type="ARBA" id="ARBA00022840"/>
    </source>
</evidence>
<accession>A0A5N5QFH3</accession>
<feature type="compositionally biased region" description="Polar residues" evidence="3">
    <location>
        <begin position="1168"/>
        <end position="1193"/>
    </location>
</feature>
<keyword evidence="2" id="KW-0067">ATP-binding</keyword>
<evidence type="ECO:0000256" key="1">
    <source>
        <dbReference type="ARBA" id="ARBA00022741"/>
    </source>
</evidence>
<feature type="compositionally biased region" description="Basic and acidic residues" evidence="3">
    <location>
        <begin position="1154"/>
        <end position="1166"/>
    </location>
</feature>
<comment type="caution">
    <text evidence="5">The sequence shown here is derived from an EMBL/GenBank/DDBJ whole genome shotgun (WGS) entry which is preliminary data.</text>
</comment>
<dbReference type="PROSITE" id="PS00108">
    <property type="entry name" value="PROTEIN_KINASE_ST"/>
    <property type="match status" value="1"/>
</dbReference>
<dbReference type="OrthoDB" id="346907at2759"/>
<dbReference type="EMBL" id="SSOP01000172">
    <property type="protein sequence ID" value="KAB5590414.1"/>
    <property type="molecule type" value="Genomic_DNA"/>
</dbReference>
<dbReference type="GO" id="GO:0004674">
    <property type="term" value="F:protein serine/threonine kinase activity"/>
    <property type="evidence" value="ECO:0007669"/>
    <property type="project" value="TreeGrafter"/>
</dbReference>
<evidence type="ECO:0000259" key="4">
    <source>
        <dbReference type="PROSITE" id="PS50011"/>
    </source>
</evidence>
<dbReference type="PANTHER" id="PTHR44329">
    <property type="entry name" value="SERINE/THREONINE-PROTEIN KINASE TNNI3K-RELATED"/>
    <property type="match status" value="1"/>
</dbReference>
<feature type="compositionally biased region" description="Low complexity" evidence="3">
    <location>
        <begin position="1203"/>
        <end position="1224"/>
    </location>
</feature>
<evidence type="ECO:0000256" key="3">
    <source>
        <dbReference type="SAM" id="MobiDB-lite"/>
    </source>
</evidence>
<feature type="compositionally biased region" description="Basic and acidic residues" evidence="3">
    <location>
        <begin position="8"/>
        <end position="19"/>
    </location>
</feature>
<dbReference type="PANTHER" id="PTHR44329:SF298">
    <property type="entry name" value="MIXED LINEAGE KINASE DOMAIN-LIKE PROTEIN"/>
    <property type="match status" value="1"/>
</dbReference>
<dbReference type="InterPro" id="IPR001245">
    <property type="entry name" value="Ser-Thr/Tyr_kinase_cat_dom"/>
</dbReference>